<reference evidence="1" key="1">
    <citation type="submission" date="2019-10" db="EMBL/GenBank/DDBJ databases">
        <authorList>
            <person name="Soares A.E.R."/>
            <person name="Aleixo A."/>
            <person name="Schneider P."/>
            <person name="Miyaki C.Y."/>
            <person name="Schneider M.P."/>
            <person name="Mello C."/>
            <person name="Vasconcelos A.T.R."/>
        </authorList>
    </citation>
    <scope>NUCLEOTIDE SEQUENCE</scope>
    <source>
        <tissue evidence="1">Muscle</tissue>
    </source>
</reference>
<dbReference type="Proteomes" id="UP001145742">
    <property type="component" value="Unassembled WGS sequence"/>
</dbReference>
<proteinExistence type="predicted"/>
<evidence type="ECO:0008006" key="3">
    <source>
        <dbReference type="Google" id="ProtNLM"/>
    </source>
</evidence>
<dbReference type="PANTHER" id="PTHR33395:SF22">
    <property type="entry name" value="REVERSE TRANSCRIPTASE DOMAIN-CONTAINING PROTEIN"/>
    <property type="match status" value="1"/>
</dbReference>
<evidence type="ECO:0000313" key="2">
    <source>
        <dbReference type="Proteomes" id="UP001145742"/>
    </source>
</evidence>
<organism evidence="1 2">
    <name type="scientific">Willisornis vidua</name>
    <name type="common">Xingu scale-backed antbird</name>
    <dbReference type="NCBI Taxonomy" id="1566151"/>
    <lineage>
        <taxon>Eukaryota</taxon>
        <taxon>Metazoa</taxon>
        <taxon>Chordata</taxon>
        <taxon>Craniata</taxon>
        <taxon>Vertebrata</taxon>
        <taxon>Euteleostomi</taxon>
        <taxon>Archelosauria</taxon>
        <taxon>Archosauria</taxon>
        <taxon>Dinosauria</taxon>
        <taxon>Saurischia</taxon>
        <taxon>Theropoda</taxon>
        <taxon>Coelurosauria</taxon>
        <taxon>Aves</taxon>
        <taxon>Neognathae</taxon>
        <taxon>Neoaves</taxon>
        <taxon>Telluraves</taxon>
        <taxon>Australaves</taxon>
        <taxon>Passeriformes</taxon>
        <taxon>Thamnophilidae</taxon>
        <taxon>Willisornis</taxon>
    </lineage>
</organism>
<accession>A0ABQ9D1Y8</accession>
<comment type="caution">
    <text evidence="1">The sequence shown here is derived from an EMBL/GenBank/DDBJ whole genome shotgun (WGS) entry which is preliminary data.</text>
</comment>
<evidence type="ECO:0000313" key="1">
    <source>
        <dbReference type="EMBL" id="KAJ7413577.1"/>
    </source>
</evidence>
<name>A0ABQ9D1Y8_9PASS</name>
<sequence>MLALPARLEEAKPQVTVVLREFLENISILAKMRPSNDAKGFLGTLEYLGDTENCPEDVEHLEEVPEDLRKVNITPVFKKGKKKDPGSVHLTLIPGKMMQQLILEIICRLMGNKKIIRNSQHGFTKRKSCLINLITFYDKKPCLH</sequence>
<gene>
    <name evidence="1" type="ORF">WISP_89499</name>
</gene>
<keyword evidence="2" id="KW-1185">Reference proteome</keyword>
<protein>
    <recommendedName>
        <fullName evidence="3">Reverse transcriptase domain-containing protein</fullName>
    </recommendedName>
</protein>
<dbReference type="EMBL" id="WHWB01034133">
    <property type="protein sequence ID" value="KAJ7413577.1"/>
    <property type="molecule type" value="Genomic_DNA"/>
</dbReference>
<dbReference type="PANTHER" id="PTHR33395">
    <property type="entry name" value="TRANSCRIPTASE, PUTATIVE-RELATED-RELATED"/>
    <property type="match status" value="1"/>
</dbReference>